<reference evidence="8 9" key="1">
    <citation type="submission" date="2011-08" db="EMBL/GenBank/DDBJ databases">
        <title>The Genome Sequence of Eubacteriaceae bacterium ACC19a.</title>
        <authorList>
            <consortium name="The Broad Institute Genome Sequencing Platform"/>
            <person name="Earl A."/>
            <person name="Ward D."/>
            <person name="Feldgarden M."/>
            <person name="Gevers D."/>
            <person name="Sizova M."/>
            <person name="Hazen A."/>
            <person name="Epstein S."/>
            <person name="Young S.K."/>
            <person name="Zeng Q."/>
            <person name="Gargeya S."/>
            <person name="Fitzgerald M."/>
            <person name="Haas B."/>
            <person name="Abouelleil A."/>
            <person name="Alvarado L."/>
            <person name="Arachchi H.M."/>
            <person name="Berlin A."/>
            <person name="Brown A."/>
            <person name="Chapman S.B."/>
            <person name="Chen Z."/>
            <person name="Dunbar C."/>
            <person name="Freedman E."/>
            <person name="Gearin G."/>
            <person name="Gellesch M."/>
            <person name="Goldberg J."/>
            <person name="Griggs A."/>
            <person name="Gujja S."/>
            <person name="Heiman D."/>
            <person name="Howarth C."/>
            <person name="Larson L."/>
            <person name="Lui A."/>
            <person name="MacDonald P.J.P."/>
            <person name="Montmayeur A."/>
            <person name="Murphy C."/>
            <person name="Neiman D."/>
            <person name="Pearson M."/>
            <person name="Priest M."/>
            <person name="Roberts A."/>
            <person name="Saif S."/>
            <person name="Shea T."/>
            <person name="Shenoy N."/>
            <person name="Sisk P."/>
            <person name="Stolte C."/>
            <person name="Sykes S."/>
            <person name="Wortman J."/>
            <person name="Nusbaum C."/>
            <person name="Birren B."/>
        </authorList>
    </citation>
    <scope>NUCLEOTIDE SEQUENCE [LARGE SCALE GENOMIC DNA]</scope>
    <source>
        <strain evidence="8 9">ACC19a</strain>
    </source>
</reference>
<dbReference type="Pfam" id="PF02602">
    <property type="entry name" value="HEM4"/>
    <property type="match status" value="1"/>
</dbReference>
<dbReference type="AlphaFoldDB" id="G9WY09"/>
<dbReference type="PANTHER" id="PTHR45790">
    <property type="entry name" value="SIROHEME SYNTHASE-RELATED"/>
    <property type="match status" value="1"/>
</dbReference>
<dbReference type="HOGENOM" id="CLU_011276_6_0_9"/>
<keyword evidence="5" id="KW-0627">Porphyrin biosynthesis</keyword>
<protein>
    <recommendedName>
        <fullName evidence="1">uroporphyrinogen-III C-methyltransferase</fullName>
        <ecNumber evidence="1">2.1.1.107</ecNumber>
    </recommendedName>
</protein>
<dbReference type="GO" id="GO:0032259">
    <property type="term" value="P:methylation"/>
    <property type="evidence" value="ECO:0007669"/>
    <property type="project" value="UniProtKB-KW"/>
</dbReference>
<evidence type="ECO:0000313" key="9">
    <source>
        <dbReference type="Proteomes" id="UP000006437"/>
    </source>
</evidence>
<dbReference type="InterPro" id="IPR003754">
    <property type="entry name" value="4pyrrol_synth_uPrphyn_synth"/>
</dbReference>
<feature type="domain" description="Tetrapyrrole methylase" evidence="6">
    <location>
        <begin position="5"/>
        <end position="218"/>
    </location>
</feature>
<feature type="domain" description="Tetrapyrrole biosynthesis uroporphyrinogen III synthase" evidence="7">
    <location>
        <begin position="319"/>
        <end position="515"/>
    </location>
</feature>
<dbReference type="Pfam" id="PF00590">
    <property type="entry name" value="TP_methylase"/>
    <property type="match status" value="1"/>
</dbReference>
<dbReference type="Gene3D" id="3.40.1010.10">
    <property type="entry name" value="Cobalt-precorrin-4 Transmethylase, Domain 1"/>
    <property type="match status" value="1"/>
</dbReference>
<dbReference type="CDD" id="cd06578">
    <property type="entry name" value="HemD"/>
    <property type="match status" value="1"/>
</dbReference>
<dbReference type="NCBIfam" id="NF004790">
    <property type="entry name" value="PRK06136.1"/>
    <property type="match status" value="1"/>
</dbReference>
<name>G9WY09_9FIRM</name>
<dbReference type="NCBIfam" id="TIGR01469">
    <property type="entry name" value="cobA_cysG_Cterm"/>
    <property type="match status" value="1"/>
</dbReference>
<dbReference type="InterPro" id="IPR014776">
    <property type="entry name" value="4pyrrole_Mease_sub2"/>
</dbReference>
<dbReference type="InterPro" id="IPR014777">
    <property type="entry name" value="4pyrrole_Mease_sub1"/>
</dbReference>
<dbReference type="GO" id="GO:0004852">
    <property type="term" value="F:uroporphyrinogen-III synthase activity"/>
    <property type="evidence" value="ECO:0007669"/>
    <property type="project" value="InterPro"/>
</dbReference>
<dbReference type="SUPFAM" id="SSF53790">
    <property type="entry name" value="Tetrapyrrole methylase"/>
    <property type="match status" value="1"/>
</dbReference>
<dbReference type="InterPro" id="IPR006366">
    <property type="entry name" value="CobA/CysG_C"/>
</dbReference>
<evidence type="ECO:0000313" key="8">
    <source>
        <dbReference type="EMBL" id="EHL16513.1"/>
    </source>
</evidence>
<dbReference type="PANTHER" id="PTHR45790:SF3">
    <property type="entry name" value="S-ADENOSYL-L-METHIONINE-DEPENDENT UROPORPHYRINOGEN III METHYLTRANSFERASE, CHLOROPLASTIC"/>
    <property type="match status" value="1"/>
</dbReference>
<dbReference type="GO" id="GO:0004851">
    <property type="term" value="F:uroporphyrin-III C-methyltransferase activity"/>
    <property type="evidence" value="ECO:0007669"/>
    <property type="project" value="UniProtKB-EC"/>
</dbReference>
<proteinExistence type="predicted"/>
<evidence type="ECO:0000259" key="6">
    <source>
        <dbReference type="Pfam" id="PF00590"/>
    </source>
</evidence>
<dbReference type="Gene3D" id="3.30.950.10">
    <property type="entry name" value="Methyltransferase, Cobalt-precorrin-4 Transmethylase, Domain 2"/>
    <property type="match status" value="1"/>
</dbReference>
<evidence type="ECO:0000256" key="2">
    <source>
        <dbReference type="ARBA" id="ARBA00022603"/>
    </source>
</evidence>
<dbReference type="GO" id="GO:0019354">
    <property type="term" value="P:siroheme biosynthetic process"/>
    <property type="evidence" value="ECO:0007669"/>
    <property type="project" value="InterPro"/>
</dbReference>
<dbReference type="InterPro" id="IPR035996">
    <property type="entry name" value="4pyrrol_Methylase_sf"/>
</dbReference>
<dbReference type="RefSeq" id="WP_009525295.1">
    <property type="nucleotide sequence ID" value="NZ_JH414551.1"/>
</dbReference>
<dbReference type="InterPro" id="IPR036108">
    <property type="entry name" value="4pyrrol_syn_uPrphyn_synt_sf"/>
</dbReference>
<dbReference type="PATRIC" id="fig|796937.3.peg.252"/>
<dbReference type="Gene3D" id="3.40.50.10090">
    <property type="match status" value="2"/>
</dbReference>
<dbReference type="EC" id="2.1.1.107" evidence="1"/>
<evidence type="ECO:0000256" key="3">
    <source>
        <dbReference type="ARBA" id="ARBA00022679"/>
    </source>
</evidence>
<evidence type="ECO:0000259" key="7">
    <source>
        <dbReference type="Pfam" id="PF02602"/>
    </source>
</evidence>
<keyword evidence="4" id="KW-0949">S-adenosyl-L-methionine</keyword>
<accession>G9WY09</accession>
<comment type="caution">
    <text evidence="8">The sequence shown here is derived from an EMBL/GenBank/DDBJ whole genome shotgun (WGS) entry which is preliminary data.</text>
</comment>
<dbReference type="Proteomes" id="UP000006437">
    <property type="component" value="Unassembled WGS sequence"/>
</dbReference>
<sequence>MKKGKVYIAGAGAGDVGCLTLKVKDIIEKADIILYDNLVSDEILSFSSPKAVLVDVGKIASFHKLKQEDINNLLIEFSKKYDIVLRLKGGTPFVFGRGAEEAEVLLKNDVDFEIMQGVSSVTSVPESMGIPLTHREFASSFYVVTGRKKRDFDLNEDDYKRIASLKDTTLVFMMSVAKVNIIAQNLISAGKDKNTKAAIISNGTLANAKKYEYTLEELSQVEDTGIFDTPGMLIVGEVVKLSDKLNSSSKKLLNGKRIIINVPKEKGDKLQKKLYNLGAQVLNVSTNCLEKKYDRKEILNFFDNNNERQLKILQEEIIKEVNEKNSNKLLKKLENINNVYICFTSAYAVDIFFDILKENSIDIRQLFGYKICVVGSATSDKLKSYGIMSDIMPNIYDAKSLAEELINQRAKKVICILPHNIQSDLYTQLLENNIDCVRINIYEKKSKKVKIYREKTNDIYVFTSSSSVTGLVNSYEKEHFRGRLAFCIGKQTKKIAEQYGFNTVMSDNATIEELIRCIEKYYA</sequence>
<dbReference type="BioCyc" id="EBAC796937-HMP:GMGH-1062-MONOMER"/>
<keyword evidence="2" id="KW-0489">Methyltransferase</keyword>
<organism evidence="8 9">
    <name type="scientific">Peptoanaerobacter stomatis</name>
    <dbReference type="NCBI Taxonomy" id="796937"/>
    <lineage>
        <taxon>Bacteria</taxon>
        <taxon>Bacillati</taxon>
        <taxon>Bacillota</taxon>
        <taxon>Clostridia</taxon>
        <taxon>Peptostreptococcales</taxon>
        <taxon>Filifactoraceae</taxon>
        <taxon>Peptoanaerobacter</taxon>
    </lineage>
</organism>
<dbReference type="SUPFAM" id="SSF69618">
    <property type="entry name" value="HemD-like"/>
    <property type="match status" value="1"/>
</dbReference>
<dbReference type="CDD" id="cd11642">
    <property type="entry name" value="SUMT"/>
    <property type="match status" value="1"/>
</dbReference>
<keyword evidence="3" id="KW-0808">Transferase</keyword>
<dbReference type="EMBL" id="AFZE01000002">
    <property type="protein sequence ID" value="EHL16513.1"/>
    <property type="molecule type" value="Genomic_DNA"/>
</dbReference>
<evidence type="ECO:0000256" key="4">
    <source>
        <dbReference type="ARBA" id="ARBA00022691"/>
    </source>
</evidence>
<dbReference type="InterPro" id="IPR000878">
    <property type="entry name" value="4pyrrol_Mease"/>
</dbReference>
<evidence type="ECO:0000256" key="5">
    <source>
        <dbReference type="ARBA" id="ARBA00023244"/>
    </source>
</evidence>
<gene>
    <name evidence="8" type="ORF">HMPREF9629_01060</name>
</gene>
<dbReference type="InterPro" id="IPR050161">
    <property type="entry name" value="Siro_Cobalamin_biosynth"/>
</dbReference>
<dbReference type="FunFam" id="3.40.1010.10:FF:000001">
    <property type="entry name" value="Siroheme synthase"/>
    <property type="match status" value="1"/>
</dbReference>
<evidence type="ECO:0000256" key="1">
    <source>
        <dbReference type="ARBA" id="ARBA00012162"/>
    </source>
</evidence>